<dbReference type="SUPFAM" id="SSF144083">
    <property type="entry name" value="Magnesium transport protein CorA, transmembrane region"/>
    <property type="match status" value="1"/>
</dbReference>
<dbReference type="PANTHER" id="PTHR46494">
    <property type="entry name" value="CORA FAMILY METAL ION TRANSPORTER (EUROFUNG)"/>
    <property type="match status" value="1"/>
</dbReference>
<proteinExistence type="inferred from homology"/>
<dbReference type="InterPro" id="IPR045861">
    <property type="entry name" value="CorA_cytoplasmic_dom"/>
</dbReference>
<evidence type="ECO:0000256" key="12">
    <source>
        <dbReference type="SAM" id="Phobius"/>
    </source>
</evidence>
<comment type="subcellular location">
    <subcellularLocation>
        <location evidence="1">Cell membrane</location>
        <topology evidence="1">Multi-pass membrane protein</topology>
    </subcellularLocation>
</comment>
<dbReference type="EMBL" id="FOVR01000004">
    <property type="protein sequence ID" value="SFO29324.1"/>
    <property type="molecule type" value="Genomic_DNA"/>
</dbReference>
<evidence type="ECO:0000256" key="9">
    <source>
        <dbReference type="ARBA" id="ARBA00023065"/>
    </source>
</evidence>
<keyword evidence="5" id="KW-0997">Cell inner membrane</keyword>
<dbReference type="Proteomes" id="UP000199236">
    <property type="component" value="Unassembled WGS sequence"/>
</dbReference>
<protein>
    <submittedName>
        <fullName evidence="13">Zinc transporter</fullName>
    </submittedName>
</protein>
<keyword evidence="9" id="KW-0406">Ion transport</keyword>
<dbReference type="GO" id="GO:0015095">
    <property type="term" value="F:magnesium ion transmembrane transporter activity"/>
    <property type="evidence" value="ECO:0007669"/>
    <property type="project" value="TreeGrafter"/>
</dbReference>
<dbReference type="GO" id="GO:0015087">
    <property type="term" value="F:cobalt ion transmembrane transporter activity"/>
    <property type="evidence" value="ECO:0007669"/>
    <property type="project" value="TreeGrafter"/>
</dbReference>
<keyword evidence="6 12" id="KW-0812">Transmembrane</keyword>
<keyword evidence="7" id="KW-0862">Zinc</keyword>
<comment type="similarity">
    <text evidence="2">Belongs to the CorA metal ion transporter (MIT) (TC 1.A.35) family.</text>
</comment>
<dbReference type="Gene3D" id="1.20.58.340">
    <property type="entry name" value="Magnesium transport protein CorA, transmembrane region"/>
    <property type="match status" value="2"/>
</dbReference>
<feature type="coiled-coil region" evidence="11">
    <location>
        <begin position="230"/>
        <end position="257"/>
    </location>
</feature>
<evidence type="ECO:0000313" key="13">
    <source>
        <dbReference type="EMBL" id="SFO29324.1"/>
    </source>
</evidence>
<dbReference type="OrthoDB" id="9803484at2"/>
<dbReference type="STRING" id="655353.SAMN04488056_104288"/>
<dbReference type="SUPFAM" id="SSF143865">
    <property type="entry name" value="CorA soluble domain-like"/>
    <property type="match status" value="1"/>
</dbReference>
<evidence type="ECO:0000256" key="1">
    <source>
        <dbReference type="ARBA" id="ARBA00004651"/>
    </source>
</evidence>
<feature type="transmembrane region" description="Helical" evidence="12">
    <location>
        <begin position="263"/>
        <end position="285"/>
    </location>
</feature>
<keyword evidence="11" id="KW-0175">Coiled coil</keyword>
<dbReference type="RefSeq" id="WP_090071853.1">
    <property type="nucleotide sequence ID" value="NZ_FOVR01000004.1"/>
</dbReference>
<keyword evidence="10 12" id="KW-0472">Membrane</keyword>
<evidence type="ECO:0000256" key="7">
    <source>
        <dbReference type="ARBA" id="ARBA00022833"/>
    </source>
</evidence>
<keyword evidence="4" id="KW-1003">Cell membrane</keyword>
<evidence type="ECO:0000256" key="3">
    <source>
        <dbReference type="ARBA" id="ARBA00022448"/>
    </source>
</evidence>
<organism evidence="13 14">
    <name type="scientific">Cohaesibacter marisflavi</name>
    <dbReference type="NCBI Taxonomy" id="655353"/>
    <lineage>
        <taxon>Bacteria</taxon>
        <taxon>Pseudomonadati</taxon>
        <taxon>Pseudomonadota</taxon>
        <taxon>Alphaproteobacteria</taxon>
        <taxon>Hyphomicrobiales</taxon>
        <taxon>Cohaesibacteraceae</taxon>
    </lineage>
</organism>
<keyword evidence="14" id="KW-1185">Reference proteome</keyword>
<gene>
    <name evidence="13" type="ORF">SAMN04488056_104288</name>
</gene>
<evidence type="ECO:0000256" key="6">
    <source>
        <dbReference type="ARBA" id="ARBA00022692"/>
    </source>
</evidence>
<dbReference type="GO" id="GO:0050897">
    <property type="term" value="F:cobalt ion binding"/>
    <property type="evidence" value="ECO:0007669"/>
    <property type="project" value="TreeGrafter"/>
</dbReference>
<dbReference type="InterPro" id="IPR045863">
    <property type="entry name" value="CorA_TM1_TM2"/>
</dbReference>
<evidence type="ECO:0000256" key="10">
    <source>
        <dbReference type="ARBA" id="ARBA00023136"/>
    </source>
</evidence>
<keyword evidence="8 12" id="KW-1133">Transmembrane helix</keyword>
<dbReference type="InterPro" id="IPR002523">
    <property type="entry name" value="MgTranspt_CorA/ZnTranspt_ZntB"/>
</dbReference>
<dbReference type="PANTHER" id="PTHR46494:SF3">
    <property type="entry name" value="ZINC TRANSPORT PROTEIN ZNTB"/>
    <property type="match status" value="1"/>
</dbReference>
<evidence type="ECO:0000313" key="14">
    <source>
        <dbReference type="Proteomes" id="UP000199236"/>
    </source>
</evidence>
<keyword evidence="3" id="KW-0813">Transport</keyword>
<accession>A0A1I5FZX1</accession>
<dbReference type="CDD" id="cd12833">
    <property type="entry name" value="ZntB-like_1"/>
    <property type="match status" value="1"/>
</dbReference>
<dbReference type="AlphaFoldDB" id="A0A1I5FZX1"/>
<evidence type="ECO:0000256" key="2">
    <source>
        <dbReference type="ARBA" id="ARBA00009765"/>
    </source>
</evidence>
<evidence type="ECO:0000256" key="5">
    <source>
        <dbReference type="ARBA" id="ARBA00022519"/>
    </source>
</evidence>
<sequence>MSDHVLRAYLLDGQGGASALPSDHISKADRADGLVWIHLDGNDTAATRCLEDEISSLDPFIIGALLDEESRPRMTQIGHGALLVLRGVNLNENEDPEDMVSICLWVEETRIVMVSRTRIRAAGDIEARLLAGGGPRDTGHFLSMLCERLFARMEPILTALDDRADDIEEQVLEQSNPDLRGAITDVRIQAIMFRRYMAPQREAIDHLRMADFEWLNNTHRRHLQEVYNHLTRYVEDLDAIRERAQIVKDEIAHVQADRLNKHMYILSMIAAIFMPLGFLTGLLGINVAGIPGAEFGYAFWIFVGMLSLIVALQLLLFKWLKWF</sequence>
<evidence type="ECO:0000256" key="4">
    <source>
        <dbReference type="ARBA" id="ARBA00022475"/>
    </source>
</evidence>
<feature type="transmembrane region" description="Helical" evidence="12">
    <location>
        <begin position="297"/>
        <end position="317"/>
    </location>
</feature>
<evidence type="ECO:0000256" key="8">
    <source>
        <dbReference type="ARBA" id="ARBA00022989"/>
    </source>
</evidence>
<reference evidence="13 14" key="1">
    <citation type="submission" date="2016-10" db="EMBL/GenBank/DDBJ databases">
        <authorList>
            <person name="de Groot N.N."/>
        </authorList>
    </citation>
    <scope>NUCLEOTIDE SEQUENCE [LARGE SCALE GENOMIC DNA]</scope>
    <source>
        <strain evidence="13 14">CGMCC 1.9157</strain>
    </source>
</reference>
<dbReference type="GO" id="GO:0000287">
    <property type="term" value="F:magnesium ion binding"/>
    <property type="evidence" value="ECO:0007669"/>
    <property type="project" value="TreeGrafter"/>
</dbReference>
<evidence type="ECO:0000256" key="11">
    <source>
        <dbReference type="SAM" id="Coils"/>
    </source>
</evidence>
<dbReference type="Gene3D" id="3.30.460.20">
    <property type="entry name" value="CorA soluble domain-like"/>
    <property type="match status" value="1"/>
</dbReference>
<name>A0A1I5FZX1_9HYPH</name>
<dbReference type="Pfam" id="PF01544">
    <property type="entry name" value="CorA"/>
    <property type="match status" value="1"/>
</dbReference>
<dbReference type="GO" id="GO:0005886">
    <property type="term" value="C:plasma membrane"/>
    <property type="evidence" value="ECO:0007669"/>
    <property type="project" value="UniProtKB-SubCell"/>
</dbReference>